<name>A0A138AVL0_9ACTN</name>
<proteinExistence type="predicted"/>
<evidence type="ECO:0000259" key="3">
    <source>
        <dbReference type="Pfam" id="PF25862"/>
    </source>
</evidence>
<dbReference type="STRING" id="239498.AXK60_00830"/>
<comment type="caution">
    <text evidence="5">The sequence shown here is derived from an EMBL/GenBank/DDBJ whole genome shotgun (WGS) entry which is preliminary data.</text>
</comment>
<dbReference type="EMBL" id="LSRF01000001">
    <property type="protein sequence ID" value="KXP14488.1"/>
    <property type="molecule type" value="Genomic_DNA"/>
</dbReference>
<dbReference type="SUPFAM" id="SSF53649">
    <property type="entry name" value="Alkaline phosphatase-like"/>
    <property type="match status" value="1"/>
</dbReference>
<feature type="domain" description="Alkaline phosphatase-like protein PglZ N-terminal" evidence="3">
    <location>
        <begin position="15"/>
        <end position="97"/>
    </location>
</feature>
<reference evidence="6" key="1">
    <citation type="submission" date="2016-02" db="EMBL/GenBank/DDBJ databases">
        <authorList>
            <person name="Wen L."/>
            <person name="He K."/>
            <person name="Yang H."/>
        </authorList>
    </citation>
    <scope>NUCLEOTIDE SEQUENCE [LARGE SCALE GENOMIC DNA]</scope>
    <source>
        <strain evidence="6">JCM 15929</strain>
    </source>
</reference>
<feature type="domain" description="Alkaline phosphatase-like protein PglZ C-terminal" evidence="4">
    <location>
        <begin position="820"/>
        <end position="916"/>
    </location>
</feature>
<evidence type="ECO:0000259" key="4">
    <source>
        <dbReference type="Pfam" id="PF25863"/>
    </source>
</evidence>
<gene>
    <name evidence="5" type="ORF">AXK60_00830</name>
</gene>
<dbReference type="Pfam" id="PF08665">
    <property type="entry name" value="PglZ"/>
    <property type="match status" value="1"/>
</dbReference>
<evidence type="ECO:0000259" key="2">
    <source>
        <dbReference type="Pfam" id="PF25861"/>
    </source>
</evidence>
<dbReference type="InterPro" id="IPR058881">
    <property type="entry name" value="PglZ_2nd"/>
</dbReference>
<dbReference type="RefSeq" id="WP_068569103.1">
    <property type="nucleotide sequence ID" value="NZ_LSRF01000001.1"/>
</dbReference>
<dbReference type="Pfam" id="PF25863">
    <property type="entry name" value="PglZ_C"/>
    <property type="match status" value="1"/>
</dbReference>
<organism evidence="5 6">
    <name type="scientific">Tsukamurella pseudospumae</name>
    <dbReference type="NCBI Taxonomy" id="239498"/>
    <lineage>
        <taxon>Bacteria</taxon>
        <taxon>Bacillati</taxon>
        <taxon>Actinomycetota</taxon>
        <taxon>Actinomycetes</taxon>
        <taxon>Mycobacteriales</taxon>
        <taxon>Tsukamurellaceae</taxon>
        <taxon>Tsukamurella</taxon>
    </lineage>
</organism>
<dbReference type="InterPro" id="IPR017850">
    <property type="entry name" value="Alkaline_phosphatase_core_sf"/>
</dbReference>
<sequence>MTGSLPIADRAGIRALVRQLKAKEYARGAIAVAARPEWSGDPTLTVDGQSVRVRTAPSVLAIRDALLDRHEVDWVVILTDRPATEIPVGVQDHLTGRHTLSHLDPWPALREAFNATGQEYSLLGNKNDAARSALRSLPDNVPPAPGGVLTGDHLFGALTRGFGLEADSVSPHRVALWSISSTHFRFESWRETADPILIEQFYDWLSGRLGDAGRAMISVWRTRGPADLVPLGLVAALTDDTHAGATFDAGARDTTIAVRTLLTRALGVELTDREIRSWGTASTLAAQENGTALVLRRATDLVSEFLATPLVARSDVLPDALPQRLSRFAAALDTAVDGGSLSDAEDHWEAVRAHSAALADGPDAPQDVRVARSALRLHRWTRGEFESPAGLAAWLQAYRTELSWVDAAVDEAFVGAEDPALQSANRRILETVRARRGAYDREFAGELAASATHAPSGDAFLPIENLLDRVVVPLTQPAPSTFDHDRQNRSPVLLLVADGMGSAAANEIVTDLTRRSPQWQQFTRDDLPTSAVAVLPTVTRFSRCSLLTGALTAGDQTKEKPGFSSWLERNGLPAKQTPLFHKAQLDALAGGSLAPDVRESINDTVGTPVVACVLNTIDDALDKSDPIGTVWTVSQVRHLEALLSAAATVGRTVVLVSDHGHVVERSEAPSVQRGTRTSARHRPVDEPAEAYEVLVRGPRVLADGNEEILAVDEQVRYTGKKAGYHGGGSLAEVTIPVTILVKGAPPDHLDLTPGGIEAPQFWNPTTIVSVPPLSITVRMLPPKVTVSPPPKPTRKQEPQGDGLFDLPGISPASAPAPIHDDAVVALEASDLFRSQMRRFAPRMKPESVGTVIREAISLGGVLPLARVDELLGSTSGRVGRTAPTLLQVFNVDGVEAVSVNGTELVVAADVLFEQFGVRR</sequence>
<dbReference type="InterPro" id="IPR058880">
    <property type="entry name" value="PglZ_N"/>
</dbReference>
<accession>A0A138AVL0</accession>
<evidence type="ECO:0000313" key="5">
    <source>
        <dbReference type="EMBL" id="KXP14488.1"/>
    </source>
</evidence>
<protein>
    <submittedName>
        <fullName evidence="5">Uncharacterized protein</fullName>
    </submittedName>
</protein>
<dbReference type="Pfam" id="PF25862">
    <property type="entry name" value="PglZ_1st"/>
    <property type="match status" value="1"/>
</dbReference>
<dbReference type="Proteomes" id="UP000070258">
    <property type="component" value="Unassembled WGS sequence"/>
</dbReference>
<dbReference type="Pfam" id="PF25861">
    <property type="entry name" value="PglZ_2nd"/>
    <property type="match status" value="1"/>
</dbReference>
<dbReference type="InterPro" id="IPR047992">
    <property type="entry name" value="BREX_PglZ"/>
</dbReference>
<dbReference type="InterPro" id="IPR058882">
    <property type="entry name" value="PglZ_C"/>
</dbReference>
<feature type="domain" description="Alkaline phosphatase-like protein PglZ second" evidence="2">
    <location>
        <begin position="198"/>
        <end position="316"/>
    </location>
</feature>
<evidence type="ECO:0000313" key="6">
    <source>
        <dbReference type="Proteomes" id="UP000070258"/>
    </source>
</evidence>
<dbReference type="OrthoDB" id="6725302at2"/>
<dbReference type="AlphaFoldDB" id="A0A138AVL0"/>
<dbReference type="NCBIfam" id="NF033446">
    <property type="entry name" value="BREX_PglZ_2"/>
    <property type="match status" value="1"/>
</dbReference>
<evidence type="ECO:0000256" key="1">
    <source>
        <dbReference type="SAM" id="MobiDB-lite"/>
    </source>
</evidence>
<feature type="region of interest" description="Disordered" evidence="1">
    <location>
        <begin position="784"/>
        <end position="803"/>
    </location>
</feature>